<dbReference type="KEGG" id="nue:C5F50_10235"/>
<dbReference type="EMBL" id="CP026995">
    <property type="protein sequence ID" value="QLH07403.1"/>
    <property type="molecule type" value="Genomic_DNA"/>
</dbReference>
<keyword evidence="4" id="KW-1185">Reference proteome</keyword>
<dbReference type="AlphaFoldDB" id="A0A7D5REZ0"/>
<comment type="similarity">
    <text evidence="1">Belongs to the universal stress protein A family.</text>
</comment>
<evidence type="ECO:0000256" key="1">
    <source>
        <dbReference type="ARBA" id="ARBA00008791"/>
    </source>
</evidence>
<dbReference type="GeneID" id="56068489"/>
<proteinExistence type="inferred from homology"/>
<feature type="domain" description="UspA" evidence="2">
    <location>
        <begin position="3"/>
        <end position="144"/>
    </location>
</feature>
<reference evidence="3 4" key="1">
    <citation type="submission" date="2018-02" db="EMBL/GenBank/DDBJ databases">
        <title>Complete genome of Nitrosopumilus ureaphilus PS0.</title>
        <authorList>
            <person name="Qin W."/>
            <person name="Zheng Y."/>
            <person name="Stahl D.A."/>
        </authorList>
    </citation>
    <scope>NUCLEOTIDE SEQUENCE [LARGE SCALE GENOMIC DNA]</scope>
    <source>
        <strain evidence="3 4">PS0</strain>
    </source>
</reference>
<evidence type="ECO:0000313" key="4">
    <source>
        <dbReference type="Proteomes" id="UP000509478"/>
    </source>
</evidence>
<dbReference type="Pfam" id="PF00582">
    <property type="entry name" value="Usp"/>
    <property type="match status" value="1"/>
</dbReference>
<dbReference type="OrthoDB" id="105697at2157"/>
<dbReference type="PRINTS" id="PR01438">
    <property type="entry name" value="UNVRSLSTRESS"/>
</dbReference>
<dbReference type="InterPro" id="IPR006015">
    <property type="entry name" value="Universal_stress_UspA"/>
</dbReference>
<protein>
    <submittedName>
        <fullName evidence="3">Universal stress protein</fullName>
    </submittedName>
</protein>
<dbReference type="PANTHER" id="PTHR46268">
    <property type="entry name" value="STRESS RESPONSE PROTEIN NHAX"/>
    <property type="match status" value="1"/>
</dbReference>
<dbReference type="Gene3D" id="3.40.50.620">
    <property type="entry name" value="HUPs"/>
    <property type="match status" value="1"/>
</dbReference>
<sequence>MVFNNILVAYDSSSFSNRAFKSALDVAESNKSKITIASVITGVYQPSIGFTMKYSEKMLEKYTKTLQKTFSTLESLAKKKNIKISLKLLQDPSVSKAIVNYVNSHKFDLVVIGSHGRTGLNKMILGSVANSVTQKIKCPVMVVK</sequence>
<dbReference type="PANTHER" id="PTHR46268:SF6">
    <property type="entry name" value="UNIVERSAL STRESS PROTEIN UP12"/>
    <property type="match status" value="1"/>
</dbReference>
<dbReference type="PIRSF" id="PIRSF006276">
    <property type="entry name" value="UspA"/>
    <property type="match status" value="1"/>
</dbReference>
<name>A0A7D5REZ0_9ARCH</name>
<dbReference type="InterPro" id="IPR006016">
    <property type="entry name" value="UspA"/>
</dbReference>
<dbReference type="Proteomes" id="UP000509478">
    <property type="component" value="Chromosome"/>
</dbReference>
<dbReference type="SUPFAM" id="SSF52402">
    <property type="entry name" value="Adenine nucleotide alpha hydrolases-like"/>
    <property type="match status" value="1"/>
</dbReference>
<evidence type="ECO:0000259" key="2">
    <source>
        <dbReference type="Pfam" id="PF00582"/>
    </source>
</evidence>
<organism evidence="3 4">
    <name type="scientific">Nitrosopumilus ureiphilus</name>
    <dbReference type="NCBI Taxonomy" id="1470067"/>
    <lineage>
        <taxon>Archaea</taxon>
        <taxon>Nitrososphaerota</taxon>
        <taxon>Nitrososphaeria</taxon>
        <taxon>Nitrosopumilales</taxon>
        <taxon>Nitrosopumilaceae</taxon>
        <taxon>Nitrosopumilus</taxon>
    </lineage>
</organism>
<gene>
    <name evidence="3" type="ORF">C5F50_10235</name>
</gene>
<dbReference type="RefSeq" id="WP_179371281.1">
    <property type="nucleotide sequence ID" value="NZ_CP026995.1"/>
</dbReference>
<dbReference type="InterPro" id="IPR014729">
    <property type="entry name" value="Rossmann-like_a/b/a_fold"/>
</dbReference>
<accession>A0A7D5REZ0</accession>
<dbReference type="CDD" id="cd00293">
    <property type="entry name" value="USP-like"/>
    <property type="match status" value="1"/>
</dbReference>
<evidence type="ECO:0000313" key="3">
    <source>
        <dbReference type="EMBL" id="QLH07403.1"/>
    </source>
</evidence>